<feature type="transmembrane region" description="Helical" evidence="1">
    <location>
        <begin position="6"/>
        <end position="23"/>
    </location>
</feature>
<feature type="transmembrane region" description="Helical" evidence="1">
    <location>
        <begin position="307"/>
        <end position="326"/>
    </location>
</feature>
<keyword evidence="3" id="KW-1185">Reference proteome</keyword>
<accession>A0A8S1MBF9</accession>
<proteinExistence type="predicted"/>
<keyword evidence="1" id="KW-0812">Transmembrane</keyword>
<evidence type="ECO:0000313" key="2">
    <source>
        <dbReference type="EMBL" id="CAD8077710.1"/>
    </source>
</evidence>
<feature type="transmembrane region" description="Helical" evidence="1">
    <location>
        <begin position="55"/>
        <end position="72"/>
    </location>
</feature>
<keyword evidence="1" id="KW-1133">Transmembrane helix</keyword>
<feature type="transmembrane region" description="Helical" evidence="1">
    <location>
        <begin position="32"/>
        <end position="49"/>
    </location>
</feature>
<comment type="caution">
    <text evidence="2">The sequence shown here is derived from an EMBL/GenBank/DDBJ whole genome shotgun (WGS) entry which is preliminary data.</text>
</comment>
<dbReference type="AlphaFoldDB" id="A0A8S1MBF9"/>
<dbReference type="Proteomes" id="UP000688137">
    <property type="component" value="Unassembled WGS sequence"/>
</dbReference>
<dbReference type="OMA" id="PPIMSEN"/>
<evidence type="ECO:0000256" key="1">
    <source>
        <dbReference type="SAM" id="Phobius"/>
    </source>
</evidence>
<evidence type="ECO:0000313" key="3">
    <source>
        <dbReference type="Proteomes" id="UP000688137"/>
    </source>
</evidence>
<feature type="transmembrane region" description="Helical" evidence="1">
    <location>
        <begin position="409"/>
        <end position="430"/>
    </location>
</feature>
<feature type="transmembrane region" description="Helical" evidence="1">
    <location>
        <begin position="332"/>
        <end position="355"/>
    </location>
</feature>
<evidence type="ECO:0008006" key="4">
    <source>
        <dbReference type="Google" id="ProtNLM"/>
    </source>
</evidence>
<feature type="transmembrane region" description="Helical" evidence="1">
    <location>
        <begin position="367"/>
        <end position="389"/>
    </location>
</feature>
<protein>
    <recommendedName>
        <fullName evidence="4">Transmembrane protein</fullName>
    </recommendedName>
</protein>
<gene>
    <name evidence="2" type="ORF">PPRIM_AZ9-3.1.T0580249</name>
</gene>
<sequence length="431" mass="49406">MNLIDIALFVMIVCGLIGTLFFLKDHAPGKQQSKIGLGCSSLFILYILTKEISQSNFVIIGLTILMLGKFYYTAKNSLQLYFNNQRLNSEVSEHGIKVNEPDHELPGYLPPIMSENESRCSSQQSQQEYNKPIRIKQGQQSLQFGRQQQQKDIQKIGLQLSFLGDFKQSNFQKSQLGLNSIKQSYMQVHPINQTVNLVKYSEDGEIKIGILKTIKSITYDLAEKELEQLQKEPVISKADYPKIQILYESSQPEIQSQNNELQSRQSKQSNNNMLQQQAPFKEVKTEQSIMPQQQKPTFPKKISWIKILKQIIILMVFSLSVAQFLQQDPKSHILMIIYIIGYTSYQISLFSLFVAQGLEITIQLREIIAWSLLIVLPTLLSILIIQFKIDCFQFMAWLSILIASQKIKYASRNPALFNPFIIILCLSALFC</sequence>
<reference evidence="2" key="1">
    <citation type="submission" date="2021-01" db="EMBL/GenBank/DDBJ databases">
        <authorList>
            <consortium name="Genoscope - CEA"/>
            <person name="William W."/>
        </authorList>
    </citation>
    <scope>NUCLEOTIDE SEQUENCE</scope>
</reference>
<organism evidence="2 3">
    <name type="scientific">Paramecium primaurelia</name>
    <dbReference type="NCBI Taxonomy" id="5886"/>
    <lineage>
        <taxon>Eukaryota</taxon>
        <taxon>Sar</taxon>
        <taxon>Alveolata</taxon>
        <taxon>Ciliophora</taxon>
        <taxon>Intramacronucleata</taxon>
        <taxon>Oligohymenophorea</taxon>
        <taxon>Peniculida</taxon>
        <taxon>Parameciidae</taxon>
        <taxon>Paramecium</taxon>
    </lineage>
</organism>
<keyword evidence="1" id="KW-0472">Membrane</keyword>
<dbReference type="EMBL" id="CAJJDM010000059">
    <property type="protein sequence ID" value="CAD8077710.1"/>
    <property type="molecule type" value="Genomic_DNA"/>
</dbReference>
<name>A0A8S1MBF9_PARPR</name>